<dbReference type="Pfam" id="PF10011">
    <property type="entry name" value="DUF2254"/>
    <property type="match status" value="1"/>
</dbReference>
<reference evidence="2 3" key="1">
    <citation type="submission" date="2019-10" db="EMBL/GenBank/DDBJ databases">
        <title>Complete genome sequences for adaption low water activity.</title>
        <authorList>
            <person name="Zhao L."/>
            <person name="Zhong J."/>
        </authorList>
    </citation>
    <scope>NUCLEOTIDE SEQUENCE [LARGE SCALE GENOMIC DNA]</scope>
    <source>
        <strain evidence="2 3">FDU301</strain>
    </source>
</reference>
<keyword evidence="1" id="KW-0472">Membrane</keyword>
<evidence type="ECO:0000256" key="1">
    <source>
        <dbReference type="SAM" id="Phobius"/>
    </source>
</evidence>
<dbReference type="AlphaFoldDB" id="A0A6M6DUH7"/>
<dbReference type="RefSeq" id="WP_171777065.1">
    <property type="nucleotide sequence ID" value="NZ_CP045272.1"/>
</dbReference>
<gene>
    <name evidence="2" type="ORF">FDZ14_12675</name>
</gene>
<organism evidence="2 3">
    <name type="scientific">Priestia megaterium</name>
    <name type="common">Bacillus megaterium</name>
    <dbReference type="NCBI Taxonomy" id="1404"/>
    <lineage>
        <taxon>Bacteria</taxon>
        <taxon>Bacillati</taxon>
        <taxon>Bacillota</taxon>
        <taxon>Bacilli</taxon>
        <taxon>Bacillales</taxon>
        <taxon>Bacillaceae</taxon>
        <taxon>Priestia</taxon>
    </lineage>
</organism>
<sequence>MTNFFLHAKRRPNLLNHDTGDFVMSINLQQNRIKANFWITPSLYGIVAFVLATISTFLDRYLTAHKQWLKLVPSVFLTDKELAHTILSSVSNSLLTMTTITFSSVLVVLTTFVGQFSPRTIQNFNTDAKTQRVLGTFIGGYVYVLVLLIQVRSNQVSNTFIVPSLAILVAFICLGMFVFLIHHVINWIKVGNLISNIAKKTMLTIEERQLEQQKSPQSKNEEQLNFDSENTLQIKSNKQGYIHYIELKHLTTLASKYNVIVKLEKAPGEYVEEDTPLLSVIHHDQSLEHEKFLHCLFITNDQQSIQDVKLGIQKLSEIALRAISPAINDPETAINCIEQLTQVFIKLGKSYSSSPCYYDEEGCIRVMLEKPSFMDYLYKAFYQIRHYGKEDVSVMSAVIKALTVIAETNRSAIKNDVWVFSSYIVEGLQKEEWLKMDEEFLNQLLKNLAKACEKKGASMLIE</sequence>
<accession>A0A6M6DUH7</accession>
<name>A0A6M6DUH7_PRIMG</name>
<evidence type="ECO:0000313" key="2">
    <source>
        <dbReference type="EMBL" id="QJX77014.1"/>
    </source>
</evidence>
<proteinExistence type="predicted"/>
<dbReference type="InterPro" id="IPR018723">
    <property type="entry name" value="DUF2254_membrane"/>
</dbReference>
<evidence type="ECO:0000313" key="3">
    <source>
        <dbReference type="Proteomes" id="UP000501076"/>
    </source>
</evidence>
<feature type="transmembrane region" description="Helical" evidence="1">
    <location>
        <begin position="94"/>
        <end position="113"/>
    </location>
</feature>
<feature type="transmembrane region" description="Helical" evidence="1">
    <location>
        <begin position="133"/>
        <end position="153"/>
    </location>
</feature>
<dbReference type="EMBL" id="CP045272">
    <property type="protein sequence ID" value="QJX77014.1"/>
    <property type="molecule type" value="Genomic_DNA"/>
</dbReference>
<feature type="transmembrane region" description="Helical" evidence="1">
    <location>
        <begin position="37"/>
        <end position="58"/>
    </location>
</feature>
<dbReference type="Proteomes" id="UP000501076">
    <property type="component" value="Chromosome"/>
</dbReference>
<keyword evidence="1" id="KW-0812">Transmembrane</keyword>
<keyword evidence="1" id="KW-1133">Transmembrane helix</keyword>
<protein>
    <submittedName>
        <fullName evidence="2">DUF2254 domain-containing protein</fullName>
    </submittedName>
</protein>
<feature type="transmembrane region" description="Helical" evidence="1">
    <location>
        <begin position="159"/>
        <end position="181"/>
    </location>
</feature>